<feature type="domain" description="Putative zinc-finger" evidence="5">
    <location>
        <begin position="4"/>
        <end position="37"/>
    </location>
</feature>
<evidence type="ECO:0000256" key="2">
    <source>
        <dbReference type="ARBA" id="ARBA00022692"/>
    </source>
</evidence>
<dbReference type="InterPro" id="IPR011989">
    <property type="entry name" value="ARM-like"/>
</dbReference>
<proteinExistence type="predicted"/>
<sequence length="252" mass="28630">MMECKDVQEQLMAYVMNEVAESERVAIENHIQTCDACKTELANVQSFLDVMNAVEEEQPSNNLKQRFETALQEEINKEETKVVALTPQKEWKSYLRVVASVVILISGYFLGKLSNNTSTIQPNKEQQAIFSLLENQSASKRILAISKTTTYSVEDTRIIDALINKMFVDKNTNVRLAAVEALAKFSSLEKVRNALLKALETDKEPSVQIELIQVLAEIQEKRALVPMKKLLDREETPDYVKQELAYNMPTLI</sequence>
<dbReference type="InterPro" id="IPR051474">
    <property type="entry name" value="Anti-sigma-K/W_factor"/>
</dbReference>
<keyword evidence="3" id="KW-1133">Transmembrane helix</keyword>
<evidence type="ECO:0000313" key="6">
    <source>
        <dbReference type="EMBL" id="SNR14122.1"/>
    </source>
</evidence>
<evidence type="ECO:0000256" key="1">
    <source>
        <dbReference type="ARBA" id="ARBA00004167"/>
    </source>
</evidence>
<dbReference type="Gene3D" id="1.10.10.1320">
    <property type="entry name" value="Anti-sigma factor, zinc-finger domain"/>
    <property type="match status" value="1"/>
</dbReference>
<accession>A0A238U4U6</accession>
<name>A0A238U4U6_9FLAO</name>
<keyword evidence="2" id="KW-0812">Transmembrane</keyword>
<protein>
    <submittedName>
        <fullName evidence="6">Putative Anti-ECFsigma factor, ChrR</fullName>
    </submittedName>
</protein>
<dbReference type="GO" id="GO:0016989">
    <property type="term" value="F:sigma factor antagonist activity"/>
    <property type="evidence" value="ECO:0007669"/>
    <property type="project" value="TreeGrafter"/>
</dbReference>
<dbReference type="SMART" id="SM00567">
    <property type="entry name" value="EZ_HEAT"/>
    <property type="match status" value="2"/>
</dbReference>
<dbReference type="InterPro" id="IPR004155">
    <property type="entry name" value="PBS_lyase_HEAT"/>
</dbReference>
<evidence type="ECO:0000259" key="5">
    <source>
        <dbReference type="Pfam" id="PF13490"/>
    </source>
</evidence>
<evidence type="ECO:0000313" key="7">
    <source>
        <dbReference type="Proteomes" id="UP000215214"/>
    </source>
</evidence>
<dbReference type="InterPro" id="IPR041916">
    <property type="entry name" value="Anti_sigma_zinc_sf"/>
</dbReference>
<keyword evidence="7" id="KW-1185">Reference proteome</keyword>
<dbReference type="AlphaFoldDB" id="A0A238U4U6"/>
<dbReference type="InterPro" id="IPR016024">
    <property type="entry name" value="ARM-type_fold"/>
</dbReference>
<gene>
    <name evidence="6" type="ORF">TJEJU_0323</name>
</gene>
<evidence type="ECO:0000256" key="3">
    <source>
        <dbReference type="ARBA" id="ARBA00022989"/>
    </source>
</evidence>
<dbReference type="KEGG" id="tje:TJEJU_0323"/>
<organism evidence="6 7">
    <name type="scientific">Tenacibaculum jejuense</name>
    <dbReference type="NCBI Taxonomy" id="584609"/>
    <lineage>
        <taxon>Bacteria</taxon>
        <taxon>Pseudomonadati</taxon>
        <taxon>Bacteroidota</taxon>
        <taxon>Flavobacteriia</taxon>
        <taxon>Flavobacteriales</taxon>
        <taxon>Flavobacteriaceae</taxon>
        <taxon>Tenacibaculum</taxon>
    </lineage>
</organism>
<dbReference type="Pfam" id="PF13490">
    <property type="entry name" value="zf-HC2"/>
    <property type="match status" value="1"/>
</dbReference>
<dbReference type="Pfam" id="PF13646">
    <property type="entry name" value="HEAT_2"/>
    <property type="match status" value="1"/>
</dbReference>
<comment type="subcellular location">
    <subcellularLocation>
        <location evidence="1">Membrane</location>
        <topology evidence="1">Single-pass membrane protein</topology>
    </subcellularLocation>
</comment>
<keyword evidence="4" id="KW-0472">Membrane</keyword>
<dbReference type="GO" id="GO:0006417">
    <property type="term" value="P:regulation of translation"/>
    <property type="evidence" value="ECO:0007669"/>
    <property type="project" value="TreeGrafter"/>
</dbReference>
<dbReference type="Proteomes" id="UP000215214">
    <property type="component" value="Chromosome TJEJU"/>
</dbReference>
<dbReference type="EMBL" id="LT899436">
    <property type="protein sequence ID" value="SNR14122.1"/>
    <property type="molecule type" value="Genomic_DNA"/>
</dbReference>
<dbReference type="PANTHER" id="PTHR37461:SF1">
    <property type="entry name" value="ANTI-SIGMA-K FACTOR RSKA"/>
    <property type="match status" value="1"/>
</dbReference>
<evidence type="ECO:0000256" key="4">
    <source>
        <dbReference type="ARBA" id="ARBA00023136"/>
    </source>
</evidence>
<dbReference type="PANTHER" id="PTHR37461">
    <property type="entry name" value="ANTI-SIGMA-K FACTOR RSKA"/>
    <property type="match status" value="1"/>
</dbReference>
<reference evidence="6 7" key="1">
    <citation type="submission" date="2017-07" db="EMBL/GenBank/DDBJ databases">
        <authorList>
            <person name="Sun Z.S."/>
            <person name="Albrecht U."/>
            <person name="Echele G."/>
            <person name="Lee C.C."/>
        </authorList>
    </citation>
    <scope>NUCLEOTIDE SEQUENCE [LARGE SCALE GENOMIC DNA]</scope>
    <source>
        <strain evidence="7">type strain: KCTC 22618</strain>
    </source>
</reference>
<dbReference type="Gene3D" id="1.25.10.10">
    <property type="entry name" value="Leucine-rich Repeat Variant"/>
    <property type="match status" value="1"/>
</dbReference>
<dbReference type="GO" id="GO:0016020">
    <property type="term" value="C:membrane"/>
    <property type="evidence" value="ECO:0007669"/>
    <property type="project" value="UniProtKB-SubCell"/>
</dbReference>
<dbReference type="InterPro" id="IPR027383">
    <property type="entry name" value="Znf_put"/>
</dbReference>
<dbReference type="SUPFAM" id="SSF48371">
    <property type="entry name" value="ARM repeat"/>
    <property type="match status" value="1"/>
</dbReference>